<feature type="region of interest" description="Disordered" evidence="8">
    <location>
        <begin position="1351"/>
        <end position="1383"/>
    </location>
</feature>
<dbReference type="GO" id="GO:0019563">
    <property type="term" value="P:glycerol catabolic process"/>
    <property type="evidence" value="ECO:0007669"/>
    <property type="project" value="TreeGrafter"/>
</dbReference>
<dbReference type="SUPFAM" id="SSF82549">
    <property type="entry name" value="DAK1/DegV-like"/>
    <property type="match status" value="1"/>
</dbReference>
<dbReference type="FunFam" id="1.25.40.340:FF:000002">
    <property type="entry name" value="Dihydroxyacetone kinase, L subunit"/>
    <property type="match status" value="1"/>
</dbReference>
<evidence type="ECO:0000256" key="4">
    <source>
        <dbReference type="ARBA" id="ARBA00022777"/>
    </source>
</evidence>
<evidence type="ECO:0000256" key="6">
    <source>
        <dbReference type="PIRSR" id="PIRSR612734-1"/>
    </source>
</evidence>
<dbReference type="InterPro" id="IPR004006">
    <property type="entry name" value="DhaK_dom"/>
</dbReference>
<keyword evidence="13" id="KW-1185">Reference proteome</keyword>
<dbReference type="InterPro" id="IPR004007">
    <property type="entry name" value="DhaL_dom"/>
</dbReference>
<evidence type="ECO:0000259" key="11">
    <source>
        <dbReference type="PROSITE" id="PS51481"/>
    </source>
</evidence>
<dbReference type="SUPFAM" id="SSF101473">
    <property type="entry name" value="DhaL-like"/>
    <property type="match status" value="1"/>
</dbReference>
<evidence type="ECO:0000256" key="8">
    <source>
        <dbReference type="SAM" id="MobiDB-lite"/>
    </source>
</evidence>
<feature type="binding site" evidence="7">
    <location>
        <position position="1122"/>
    </location>
    <ligand>
        <name>substrate</name>
    </ligand>
</feature>
<dbReference type="EMBL" id="UZAU01000228">
    <property type="status" value="NOT_ANNOTATED_CDS"/>
    <property type="molecule type" value="Genomic_DNA"/>
</dbReference>
<accession>A0A803NVL7</accession>
<organism evidence="12 13">
    <name type="scientific">Cannabis sativa</name>
    <name type="common">Hemp</name>
    <name type="synonym">Marijuana</name>
    <dbReference type="NCBI Taxonomy" id="3483"/>
    <lineage>
        <taxon>Eukaryota</taxon>
        <taxon>Viridiplantae</taxon>
        <taxon>Streptophyta</taxon>
        <taxon>Embryophyta</taxon>
        <taxon>Tracheophyta</taxon>
        <taxon>Spermatophyta</taxon>
        <taxon>Magnoliopsida</taxon>
        <taxon>eudicotyledons</taxon>
        <taxon>Gunneridae</taxon>
        <taxon>Pentapetalae</taxon>
        <taxon>rosids</taxon>
        <taxon>fabids</taxon>
        <taxon>Rosales</taxon>
        <taxon>Cannabaceae</taxon>
        <taxon>Cannabis</taxon>
    </lineage>
</organism>
<reference evidence="12" key="1">
    <citation type="submission" date="2018-11" db="EMBL/GenBank/DDBJ databases">
        <authorList>
            <person name="Grassa J C."/>
        </authorList>
    </citation>
    <scope>NUCLEOTIDE SEQUENCE [LARGE SCALE GENOMIC DNA]</scope>
</reference>
<proteinExistence type="inferred from homology"/>
<keyword evidence="2" id="KW-0808">Transferase</keyword>
<dbReference type="Pfam" id="PF02733">
    <property type="entry name" value="Dak1"/>
    <property type="match status" value="1"/>
</dbReference>
<dbReference type="Gene3D" id="3.40.50.10190">
    <property type="entry name" value="BRCT domain"/>
    <property type="match status" value="2"/>
</dbReference>
<dbReference type="PANTHER" id="PTHR28629">
    <property type="entry name" value="TRIOKINASE/FMN CYCLASE"/>
    <property type="match status" value="1"/>
</dbReference>
<evidence type="ECO:0000313" key="13">
    <source>
        <dbReference type="Proteomes" id="UP000596661"/>
    </source>
</evidence>
<name>A0A803NVL7_CANSA</name>
<evidence type="ECO:0000259" key="9">
    <source>
        <dbReference type="PROSITE" id="PS50172"/>
    </source>
</evidence>
<evidence type="ECO:0000256" key="7">
    <source>
        <dbReference type="PIRSR" id="PIRSR612734-2"/>
    </source>
</evidence>
<dbReference type="NCBIfam" id="TIGR02361">
    <property type="entry name" value="dak_ATP"/>
    <property type="match status" value="1"/>
</dbReference>
<dbReference type="EnsemblPlants" id="evm.model.02.1925">
    <property type="protein sequence ID" value="cds.evm.model.02.1925"/>
    <property type="gene ID" value="evm.TU.02.1925"/>
</dbReference>
<dbReference type="SMART" id="SM00292">
    <property type="entry name" value="BRCT"/>
    <property type="match status" value="1"/>
</dbReference>
<dbReference type="InterPro" id="IPR036117">
    <property type="entry name" value="DhaL_dom_sf"/>
</dbReference>
<feature type="domain" description="DhaL" evidence="10">
    <location>
        <begin position="1390"/>
        <end position="1592"/>
    </location>
</feature>
<dbReference type="Proteomes" id="UP000596661">
    <property type="component" value="Chromosome 2"/>
</dbReference>
<evidence type="ECO:0000313" key="12">
    <source>
        <dbReference type="EnsemblPlants" id="cds.evm.model.02.1925"/>
    </source>
</evidence>
<dbReference type="Gramene" id="evm.model.02.1925">
    <property type="protein sequence ID" value="cds.evm.model.02.1925"/>
    <property type="gene ID" value="evm.TU.02.1925"/>
</dbReference>
<dbReference type="GO" id="GO:0005524">
    <property type="term" value="F:ATP binding"/>
    <property type="evidence" value="ECO:0007669"/>
    <property type="project" value="UniProtKB-KW"/>
</dbReference>
<dbReference type="FunFam" id="3.30.1180.20:FF:000001">
    <property type="entry name" value="Dihydroxyacetone kinase 1"/>
    <property type="match status" value="1"/>
</dbReference>
<evidence type="ECO:0000256" key="5">
    <source>
        <dbReference type="ARBA" id="ARBA00022840"/>
    </source>
</evidence>
<dbReference type="GO" id="GO:0005829">
    <property type="term" value="C:cytosol"/>
    <property type="evidence" value="ECO:0007669"/>
    <property type="project" value="TreeGrafter"/>
</dbReference>
<feature type="binding site" evidence="7">
    <location>
        <begin position="1071"/>
        <end position="1074"/>
    </location>
    <ligand>
        <name>substrate</name>
    </ligand>
</feature>
<evidence type="ECO:0008006" key="14">
    <source>
        <dbReference type="Google" id="ProtNLM"/>
    </source>
</evidence>
<dbReference type="SMART" id="SM01120">
    <property type="entry name" value="Dak2"/>
    <property type="match status" value="1"/>
</dbReference>
<comment type="similarity">
    <text evidence="1">Belongs to the dihydroxyacetone kinase (DAK) family.</text>
</comment>
<keyword evidence="3" id="KW-0547">Nucleotide-binding</keyword>
<dbReference type="SUPFAM" id="SSF52113">
    <property type="entry name" value="BRCT domain"/>
    <property type="match status" value="1"/>
</dbReference>
<dbReference type="PANTHER" id="PTHR28629:SF4">
    <property type="entry name" value="TRIOKINASE_FMN CYCLASE"/>
    <property type="match status" value="1"/>
</dbReference>
<dbReference type="NCBIfam" id="NF011049">
    <property type="entry name" value="PRK14479.1"/>
    <property type="match status" value="1"/>
</dbReference>
<dbReference type="GO" id="GO:0004371">
    <property type="term" value="F:glycerone kinase activity"/>
    <property type="evidence" value="ECO:0007669"/>
    <property type="project" value="InterPro"/>
</dbReference>
<keyword evidence="5" id="KW-0067">ATP-binding</keyword>
<evidence type="ECO:0000256" key="2">
    <source>
        <dbReference type="ARBA" id="ARBA00022679"/>
    </source>
</evidence>
<dbReference type="Gene3D" id="3.30.1180.20">
    <property type="entry name" value="Dihydroxyacetone kinase, domain 2"/>
    <property type="match status" value="1"/>
</dbReference>
<dbReference type="Gene3D" id="3.40.50.10440">
    <property type="entry name" value="Dihydroxyacetone kinase, domain 1"/>
    <property type="match status" value="1"/>
</dbReference>
<evidence type="ECO:0000256" key="1">
    <source>
        <dbReference type="ARBA" id="ARBA00008757"/>
    </source>
</evidence>
<feature type="domain" description="BRCT" evidence="9">
    <location>
        <begin position="813"/>
        <end position="917"/>
    </location>
</feature>
<evidence type="ECO:0000256" key="3">
    <source>
        <dbReference type="ARBA" id="ARBA00022741"/>
    </source>
</evidence>
<dbReference type="Pfam" id="PF02734">
    <property type="entry name" value="Dak2"/>
    <property type="match status" value="1"/>
</dbReference>
<sequence length="1601" mass="173184">MDAQGFRPPQFSEDLAWAPNWVQHQVEQFGSSKLSSKDLTSFQGNICADNNVALLSREEGMHDKLYLFISGEDNSSMSLASSHENVLHFHLHLSNESALCVPSQFLASDASQPVSKIISRVQQFENPVARKENSCPKISCSAGGLDMHPRNSKPEPCQKYPGKSKNPLRHYKEFNVGHLKDSELYDAVKLSIAASEALVIHEIANSRSDLEEIISTDLLEVTLRVKQTRLEWLEDSFDLSTEETDELDSLSDLDDFAMTDAFEDVGLTCDTYNLQVSGSAVSHVKETPASQNCFRYDNHSVSTELWARQINFDDIATPNQLENNLNLDTVEITDLSLDSLNCERDNNLIDGSTPSLNASAIANKNDSSTAKSPRDIDMAQAVGSSQVVLTSSQLQTRERSASHESKLEDAREDRVTYLVSERFQSRWLGGWSTKKEVDAAIKLSTLQKEDASAQLKMKNVNSIMKAFACETSLLSESADIAPDANSLVSIREFKSHGGSQSSINNAGLLDKENQGIIISQDVVKSSSLSLGDPLCSVVPCSIASEDTKSVEVQNQDVMENGNEGHFRSTVDLEIENSHLSKLVEIQCGNTDIVNEGSEGIVRRQLSSLKMYSMLIPQNLSASNGKSAHYNQSFQSLSCDPWKDSALKPNMNCIGGSNKMSSKQLPSFNSIHNSFAGNENEEVCETIMNENSVDKLKKLTHPQLASAPSILKSSGDVHPEQAPQPVDVIKFQKFKGLQKRQSNDKNSRDRNFPARKRVCFSEEVKIKPKKNSRELHSSKRNCSTMVTSKKIKYIAKRSHHHGQKGFLGCCSQAGKGLIFQGIQFLLTGLSSQKAKDVKRQIQKYGGIILTDIPSPPNSRRKRWSRSNWYHLPIILSPEKHQTIKFLYGCVANALILKADWVTDSVGAGFIVAPEKYMILPWQYVHSSSIEKLDYDDNNNSIFDKVGIMLHGKPNFCTKFSRIVKHGGGKVFKTLHWLVHSLDKEQINVGVIVTEDNTASRHLRQCANERQIPMMGKKLMNDPNDVVTEFIEGLVETYPGLQYLDGFPQVKVVLRADVSAATYSKVAIISGGGSGHEPAHAGFVGEGMLTAAICGDVFASPPVDSILAGIRAVTGPMGCLLIVKNYTGDRLNFGLAAEQAKSEGYNIEIVIVGDDCALPPPRGIAGRRGLAGTILVHKVAGAAAAAGLSLAHVAAEAKRASEMVGTMGVALSVCTLPGQVTSDRLGPGKMELGLGIHGEPGAAVADLQPVDVVVSHVLNQILSSETNYVPITRGNRVVLMINGLGATPVMELMIASGKAVPKLQLEHGLAVDRVYTGSFMTSLDMAGFSISIMKADQDILQLLDAPTKAPAWPVGVDGSHPPAKIPVPVPPSRSTKSEESLGRPLQLNEEGQLLEVAIEAAANAVIKIVDSLNEWDSKAGDGDCGSTMYKGAAAILEDLGTYPLNDAAETVNEIGSSIGRVMGGTSGIIYNIFCKCLTTIKTSTQSDATAKKWAEALEAAIAAVSKYGGASAGYRTLLDAFIPASTVLQEKLNAGEDSVTAFLLSSEAALAGAESTMHMQAQAGRSTYVSGEILASVPDPGAMAAASWYRAAALAVKDKCQPS</sequence>
<dbReference type="Gene3D" id="1.25.40.340">
    <property type="match status" value="1"/>
</dbReference>
<dbReference type="PROSITE" id="PS51481">
    <property type="entry name" value="DHAK"/>
    <property type="match status" value="1"/>
</dbReference>
<dbReference type="FunFam" id="3.40.50.10440:FF:000001">
    <property type="entry name" value="Dihydroxyacetone kinase, DhaK subunit"/>
    <property type="match status" value="1"/>
</dbReference>
<dbReference type="PROSITE" id="PS50172">
    <property type="entry name" value="BRCT"/>
    <property type="match status" value="1"/>
</dbReference>
<dbReference type="InterPro" id="IPR001357">
    <property type="entry name" value="BRCT_dom"/>
</dbReference>
<dbReference type="InterPro" id="IPR012734">
    <property type="entry name" value="DhaK_ATP"/>
</dbReference>
<protein>
    <recommendedName>
        <fullName evidence="14">3,4-dihydroxy-2-butanone kinase</fullName>
    </recommendedName>
</protein>
<feature type="binding site" evidence="7">
    <location>
        <position position="1127"/>
    </location>
    <ligand>
        <name>substrate</name>
    </ligand>
</feature>
<dbReference type="PROSITE" id="PS51480">
    <property type="entry name" value="DHAL"/>
    <property type="match status" value="1"/>
</dbReference>
<reference evidence="12" key="2">
    <citation type="submission" date="2021-03" db="UniProtKB">
        <authorList>
            <consortium name="EnsemblPlants"/>
        </authorList>
    </citation>
    <scope>IDENTIFICATION</scope>
</reference>
<dbReference type="InterPro" id="IPR050861">
    <property type="entry name" value="Dihydroxyacetone_Kinase"/>
</dbReference>
<dbReference type="InterPro" id="IPR036420">
    <property type="entry name" value="BRCT_dom_sf"/>
</dbReference>
<evidence type="ECO:0000259" key="10">
    <source>
        <dbReference type="PROSITE" id="PS51480"/>
    </source>
</evidence>
<dbReference type="OMA" id="CVNCAFI"/>
<feature type="domain" description="DhaK" evidence="11">
    <location>
        <begin position="1020"/>
        <end position="1350"/>
    </location>
</feature>
<keyword evidence="4" id="KW-0418">Kinase</keyword>
<feature type="active site" description="Tele-hemiaminal-histidine intermediate" evidence="6">
    <location>
        <position position="1235"/>
    </location>
</feature>